<protein>
    <recommendedName>
        <fullName evidence="3">hydroxymethylbilane synthase</fullName>
        <ecNumber evidence="3">2.5.1.61</ecNumber>
    </recommendedName>
</protein>
<dbReference type="AlphaFoldDB" id="A0AAD1XJ80"/>
<dbReference type="GO" id="GO:0004418">
    <property type="term" value="F:hydroxymethylbilane synthase activity"/>
    <property type="evidence" value="ECO:0007669"/>
    <property type="project" value="UniProtKB-EC"/>
</dbReference>
<dbReference type="Gene3D" id="3.40.190.10">
    <property type="entry name" value="Periplasmic binding protein-like II"/>
    <property type="match status" value="2"/>
</dbReference>
<dbReference type="SUPFAM" id="SSF53850">
    <property type="entry name" value="Periplasmic binding protein-like II"/>
    <property type="match status" value="1"/>
</dbReference>
<dbReference type="InterPro" id="IPR036803">
    <property type="entry name" value="Porphobilinogen_deaminase_C_sf"/>
</dbReference>
<evidence type="ECO:0000313" key="9">
    <source>
        <dbReference type="Proteomes" id="UP001295684"/>
    </source>
</evidence>
<dbReference type="PANTHER" id="PTHR11557">
    <property type="entry name" value="PORPHOBILINOGEN DEAMINASE"/>
    <property type="match status" value="1"/>
</dbReference>
<sequence length="350" mass="39320">MEPSITSESKFTVGTRSSDLAKVQTFEVIDMIIKAASEKGIELTRENFPIFEIKNSIGDQDQKTKLFNMGGTGVFCKQLEQQIIDKNCNIGVHSMKDLPTTPVDGLVVVAIPDLKARDDVVILKSSNKEYKTLDNLPEGSKVGTSSLRRICTLKKKHPHLEILDIRGNLNTRFRKLEEEEYDAIILAKAGVVRLGWEDKIDQVLTKSEYEYPPAQGSLAVQCREDDPATIELLKLIDNPFSRRIVEAERQYLKTLEGGCTLPISVNAHVYAKDDETKAEIINFEDHKVENCNLILTGSVFDRNDFSNCLTHSVDGDLGEWIELGTKLANDLRDKGAKDFVLQAEEFKKEE</sequence>
<feature type="domain" description="Porphobilinogen deaminase C-terminal" evidence="7">
    <location>
        <begin position="245"/>
        <end position="332"/>
    </location>
</feature>
<evidence type="ECO:0000256" key="1">
    <source>
        <dbReference type="ARBA" id="ARBA00001916"/>
    </source>
</evidence>
<dbReference type="Pfam" id="PF01379">
    <property type="entry name" value="Porphobil_deam"/>
    <property type="match status" value="1"/>
</dbReference>
<keyword evidence="4" id="KW-0808">Transferase</keyword>
<evidence type="ECO:0000256" key="3">
    <source>
        <dbReference type="ARBA" id="ARBA00012655"/>
    </source>
</evidence>
<dbReference type="GO" id="GO:0006783">
    <property type="term" value="P:heme biosynthetic process"/>
    <property type="evidence" value="ECO:0007669"/>
    <property type="project" value="TreeGrafter"/>
</dbReference>
<dbReference type="Gene3D" id="3.30.160.40">
    <property type="entry name" value="Porphobilinogen deaminase, C-terminal domain"/>
    <property type="match status" value="1"/>
</dbReference>
<evidence type="ECO:0000256" key="4">
    <source>
        <dbReference type="ARBA" id="ARBA00022679"/>
    </source>
</evidence>
<proteinExistence type="inferred from homology"/>
<evidence type="ECO:0000256" key="5">
    <source>
        <dbReference type="ARBA" id="ARBA00023244"/>
    </source>
</evidence>
<comment type="cofactor">
    <cofactor evidence="1">
        <name>dipyrromethane</name>
        <dbReference type="ChEBI" id="CHEBI:60342"/>
    </cofactor>
</comment>
<comment type="caution">
    <text evidence="8">The sequence shown here is derived from an EMBL/GenBank/DDBJ whole genome shotgun (WGS) entry which is preliminary data.</text>
</comment>
<accession>A0AAD1XJ80</accession>
<dbReference type="NCBIfam" id="TIGR00212">
    <property type="entry name" value="hemC"/>
    <property type="match status" value="1"/>
</dbReference>
<dbReference type="PRINTS" id="PR00151">
    <property type="entry name" value="PORPHBDMNASE"/>
</dbReference>
<dbReference type="InterPro" id="IPR000860">
    <property type="entry name" value="HemC"/>
</dbReference>
<keyword evidence="5" id="KW-0627">Porphyrin biosynthesis</keyword>
<evidence type="ECO:0000313" key="8">
    <source>
        <dbReference type="EMBL" id="CAI2373724.1"/>
    </source>
</evidence>
<dbReference type="Proteomes" id="UP001295684">
    <property type="component" value="Unassembled WGS sequence"/>
</dbReference>
<dbReference type="EC" id="2.5.1.61" evidence="3"/>
<dbReference type="EMBL" id="CAMPGE010015081">
    <property type="protein sequence ID" value="CAI2373724.1"/>
    <property type="molecule type" value="Genomic_DNA"/>
</dbReference>
<evidence type="ECO:0000259" key="6">
    <source>
        <dbReference type="Pfam" id="PF01379"/>
    </source>
</evidence>
<dbReference type="SUPFAM" id="SSF54782">
    <property type="entry name" value="Porphobilinogen deaminase (hydroxymethylbilane synthase), C-terminal domain"/>
    <property type="match status" value="1"/>
</dbReference>
<dbReference type="PIRSF" id="PIRSF001438">
    <property type="entry name" value="4pyrrol_synth_OHMeBilane_synth"/>
    <property type="match status" value="1"/>
</dbReference>
<reference evidence="8" key="1">
    <citation type="submission" date="2023-07" db="EMBL/GenBank/DDBJ databases">
        <authorList>
            <consortium name="AG Swart"/>
            <person name="Singh M."/>
            <person name="Singh A."/>
            <person name="Seah K."/>
            <person name="Emmerich C."/>
        </authorList>
    </citation>
    <scope>NUCLEOTIDE SEQUENCE</scope>
    <source>
        <strain evidence="8">DP1</strain>
    </source>
</reference>
<evidence type="ECO:0000259" key="7">
    <source>
        <dbReference type="Pfam" id="PF03900"/>
    </source>
</evidence>
<name>A0AAD1XJ80_EUPCR</name>
<dbReference type="Pfam" id="PF03900">
    <property type="entry name" value="Porphobil_deamC"/>
    <property type="match status" value="1"/>
</dbReference>
<evidence type="ECO:0000256" key="2">
    <source>
        <dbReference type="ARBA" id="ARBA00005638"/>
    </source>
</evidence>
<dbReference type="FunFam" id="3.40.190.10:FF:000005">
    <property type="entry name" value="Porphobilinogen deaminase"/>
    <property type="match status" value="1"/>
</dbReference>
<dbReference type="InterPro" id="IPR022417">
    <property type="entry name" value="Porphobilin_deaminase_N"/>
</dbReference>
<comment type="similarity">
    <text evidence="2">Belongs to the HMBS family.</text>
</comment>
<gene>
    <name evidence="8" type="ORF">ECRASSUSDP1_LOCUS15070</name>
</gene>
<dbReference type="GO" id="GO:0005737">
    <property type="term" value="C:cytoplasm"/>
    <property type="evidence" value="ECO:0007669"/>
    <property type="project" value="TreeGrafter"/>
</dbReference>
<dbReference type="InterPro" id="IPR022418">
    <property type="entry name" value="Porphobilinogen_deaminase_C"/>
</dbReference>
<organism evidence="8 9">
    <name type="scientific">Euplotes crassus</name>
    <dbReference type="NCBI Taxonomy" id="5936"/>
    <lineage>
        <taxon>Eukaryota</taxon>
        <taxon>Sar</taxon>
        <taxon>Alveolata</taxon>
        <taxon>Ciliophora</taxon>
        <taxon>Intramacronucleata</taxon>
        <taxon>Spirotrichea</taxon>
        <taxon>Hypotrichia</taxon>
        <taxon>Euplotida</taxon>
        <taxon>Euplotidae</taxon>
        <taxon>Moneuplotes</taxon>
    </lineage>
</organism>
<feature type="domain" description="Porphobilinogen deaminase N-terminal" evidence="6">
    <location>
        <begin position="12"/>
        <end position="229"/>
    </location>
</feature>
<dbReference type="PANTHER" id="PTHR11557:SF0">
    <property type="entry name" value="PORPHOBILINOGEN DEAMINASE"/>
    <property type="match status" value="1"/>
</dbReference>
<keyword evidence="9" id="KW-1185">Reference proteome</keyword>